<reference evidence="8" key="2">
    <citation type="submission" date="2021-09" db="EMBL/GenBank/DDBJ databases">
        <authorList>
            <person name="Gilroy R."/>
        </authorList>
    </citation>
    <scope>NUCLEOTIDE SEQUENCE</scope>
    <source>
        <strain evidence="8">ChiGjej2B2-19336</strain>
    </source>
</reference>
<evidence type="ECO:0000313" key="9">
    <source>
        <dbReference type="Proteomes" id="UP000698963"/>
    </source>
</evidence>
<gene>
    <name evidence="8" type="ORF">K8W16_10540</name>
</gene>
<organism evidence="8 9">
    <name type="scientific">Mailhella massiliensis</name>
    <dbReference type="NCBI Taxonomy" id="1903261"/>
    <lineage>
        <taxon>Bacteria</taxon>
        <taxon>Pseudomonadati</taxon>
        <taxon>Thermodesulfobacteriota</taxon>
        <taxon>Desulfovibrionia</taxon>
        <taxon>Desulfovibrionales</taxon>
        <taxon>Desulfovibrionaceae</taxon>
        <taxon>Mailhella</taxon>
    </lineage>
</organism>
<dbReference type="Proteomes" id="UP000698963">
    <property type="component" value="Unassembled WGS sequence"/>
</dbReference>
<dbReference type="PANTHER" id="PTHR36985:SF1">
    <property type="entry name" value="TRANSLOCATION AND ASSEMBLY MODULE SUBUNIT TAMB"/>
    <property type="match status" value="1"/>
</dbReference>
<evidence type="ECO:0000256" key="1">
    <source>
        <dbReference type="ARBA" id="ARBA00004167"/>
    </source>
</evidence>
<dbReference type="GO" id="GO:0097347">
    <property type="term" value="C:TAM protein secretion complex"/>
    <property type="evidence" value="ECO:0007669"/>
    <property type="project" value="TreeGrafter"/>
</dbReference>
<name>A0A921AYF2_9BACT</name>
<feature type="domain" description="Translocation and assembly module TamB C-terminal" evidence="7">
    <location>
        <begin position="1028"/>
        <end position="1366"/>
    </location>
</feature>
<evidence type="ECO:0000256" key="3">
    <source>
        <dbReference type="ARBA" id="ARBA00022989"/>
    </source>
</evidence>
<keyword evidence="3 6" id="KW-1133">Transmembrane helix</keyword>
<evidence type="ECO:0000259" key="7">
    <source>
        <dbReference type="Pfam" id="PF04357"/>
    </source>
</evidence>
<dbReference type="RefSeq" id="WP_304123456.1">
    <property type="nucleotide sequence ID" value="NZ_DYZA01000215.1"/>
</dbReference>
<dbReference type="PANTHER" id="PTHR36985">
    <property type="entry name" value="TRANSLOCATION AND ASSEMBLY MODULE SUBUNIT TAMB"/>
    <property type="match status" value="1"/>
</dbReference>
<proteinExistence type="predicted"/>
<accession>A0A921AYF2</accession>
<feature type="compositionally biased region" description="Basic and acidic residues" evidence="5">
    <location>
        <begin position="1"/>
        <end position="24"/>
    </location>
</feature>
<reference evidence="8" key="1">
    <citation type="journal article" date="2021" name="PeerJ">
        <title>Extensive microbial diversity within the chicken gut microbiome revealed by metagenomics and culture.</title>
        <authorList>
            <person name="Gilroy R."/>
            <person name="Ravi A."/>
            <person name="Getino M."/>
            <person name="Pursley I."/>
            <person name="Horton D.L."/>
            <person name="Alikhan N.F."/>
            <person name="Baker D."/>
            <person name="Gharbi K."/>
            <person name="Hall N."/>
            <person name="Watson M."/>
            <person name="Adriaenssens E.M."/>
            <person name="Foster-Nyarko E."/>
            <person name="Jarju S."/>
            <person name="Secka A."/>
            <person name="Antonio M."/>
            <person name="Oren A."/>
            <person name="Chaudhuri R.R."/>
            <person name="La Ragione R."/>
            <person name="Hildebrand F."/>
            <person name="Pallen M.J."/>
        </authorList>
    </citation>
    <scope>NUCLEOTIDE SEQUENCE</scope>
    <source>
        <strain evidence="8">ChiGjej2B2-19336</strain>
    </source>
</reference>
<evidence type="ECO:0000256" key="2">
    <source>
        <dbReference type="ARBA" id="ARBA00022692"/>
    </source>
</evidence>
<comment type="caution">
    <text evidence="8">The sequence shown here is derived from an EMBL/GenBank/DDBJ whole genome shotgun (WGS) entry which is preliminary data.</text>
</comment>
<dbReference type="EMBL" id="DYZA01000215">
    <property type="protein sequence ID" value="HJD98068.1"/>
    <property type="molecule type" value="Genomic_DNA"/>
</dbReference>
<feature type="region of interest" description="Disordered" evidence="5">
    <location>
        <begin position="1"/>
        <end position="26"/>
    </location>
</feature>
<comment type="subcellular location">
    <subcellularLocation>
        <location evidence="1">Membrane</location>
        <topology evidence="1">Single-pass membrane protein</topology>
    </subcellularLocation>
</comment>
<sequence length="1366" mass="144484">MNDHTHDDRLREQAPPPDPHETGKTAHRRRMLRLAVWSLALLLFLIAAAAGGGLFFLRTSSGDAWLTATLNSALGHLPGGLSVTVEAFHGPLPSRAELSRIVLKDELGAWLEAESASVSLDWSNLPKAVVITEVTLETPRLLRLPVLAPSPASEESSHPLSPGQAMADAGNLFRHWPSWLPEVRLERLAVNEASFPAELLGECVVAGLEASASAGRNGAELSLTLSRGGIPCKPLVLKGSFSPDAEGRLSLLGSDMGFLALLPQQAGQNGELLFSLSADISPKILEAHFSGNMRNTESGAQELAAAAQVSFDLPAEKGNGSLSMDIFPTAERFWSLAGQKGATLSATLDMKAEKGESLSLHAETDLNLSGMSWEKSELAALFGEECSLSAAAGLSLEEKTLELTLEEAALQAARIRAKAAGSLSLPGMALSPGTRVELHAEGGLEDGAALSPELSGGTTLRADISGPMDALSAHIAFSGDKLSLPGLTLEKAEAELALPHADIPRLLEEMPHLFARVQKAETIKEENAAPLPAPEEPPLLAGSLASSLLANGQKTSLEAAWSMKEGTGEKGPGLLLSLERLALHLEQNTVEGNVSAFAPFAAPLPKEGTVAALAGTVLPDLDGTLRVDVRQWASFARLSGLNITGSPLNLEVKLSSLEGQSLEARGSLERLNIRTGKENIALAGLKTSLKARDTWGMPDLNLDARLQTLSLPALSLSRISAVAKGGEKGIQASAESHGDIRSQIKLRWKPGELVLQALEAEVVPGLLGLSGAQPAGLRLNAPATLRYAENRVSFSSLSLSGLPSGKMVLSGSWTPEKADITAELQTLDLGQLNTLFPSLPRGMVEGRVAFAGTPQRPSGNFMLNFKEILIPGSTLPPLDGEISGRLAASGKRHTLILSLAMPEKSRKALGLETLHAEVSLPLFSSSASVPMPDMDGPMQGDIAFSGDLSQLWKLAPVTDQKLSGRLNLEASLSGSLSSPVLTLDAGLENGSFADIAQGVEFRHIRLSARADKLHLTKKSENRLEFTFSADDNRQGMVSLSGSLDPATLALDVEGKINRLSPLRRQDASIMLSGTLSVSGTALDPSIRADITVDKGQVQLAKLPGGDIVTLPVEEPGQKAKAEAAPLQGKLNVRIHIPNQFFLRGYGLDCEWKGDIRLRGPLARPVVTGEVQAVRGTLDILGKRFKLSEGEITFDGGWPVSPALNVIMQYTSSSITADITVSGTAAKPEITLSSEPEMPQDEILSQIMFGKEANSLSHVQALQLAAGAAELAGFGGGGVMDFGRRILGLDVLKLNSEENDGDTDSSRTSLEMGTYVRDNVYVGVEQGLGKESETEAVVEIELYPGLEAQAKTSSSRTEVGLEWKKNY</sequence>
<dbReference type="GO" id="GO:0009306">
    <property type="term" value="P:protein secretion"/>
    <property type="evidence" value="ECO:0007669"/>
    <property type="project" value="InterPro"/>
</dbReference>
<dbReference type="GO" id="GO:0005886">
    <property type="term" value="C:plasma membrane"/>
    <property type="evidence" value="ECO:0007669"/>
    <property type="project" value="InterPro"/>
</dbReference>
<keyword evidence="4 6" id="KW-0472">Membrane</keyword>
<evidence type="ECO:0000256" key="6">
    <source>
        <dbReference type="SAM" id="Phobius"/>
    </source>
</evidence>
<evidence type="ECO:0000256" key="4">
    <source>
        <dbReference type="ARBA" id="ARBA00023136"/>
    </source>
</evidence>
<dbReference type="InterPro" id="IPR007452">
    <property type="entry name" value="TamB_C"/>
</dbReference>
<dbReference type="Pfam" id="PF04357">
    <property type="entry name" value="TamB"/>
    <property type="match status" value="1"/>
</dbReference>
<feature type="transmembrane region" description="Helical" evidence="6">
    <location>
        <begin position="34"/>
        <end position="57"/>
    </location>
</feature>
<evidence type="ECO:0000256" key="5">
    <source>
        <dbReference type="SAM" id="MobiDB-lite"/>
    </source>
</evidence>
<keyword evidence="2 6" id="KW-0812">Transmembrane</keyword>
<protein>
    <submittedName>
        <fullName evidence="8">Translocation/assembly module TamB</fullName>
    </submittedName>
</protein>
<evidence type="ECO:0000313" key="8">
    <source>
        <dbReference type="EMBL" id="HJD98068.1"/>
    </source>
</evidence>